<evidence type="ECO:0000313" key="3">
    <source>
        <dbReference type="Proteomes" id="UP000237104"/>
    </source>
</evidence>
<keyword evidence="1" id="KW-0812">Transmembrane</keyword>
<keyword evidence="1" id="KW-1133">Transmembrane helix</keyword>
<name>A0A2S3ZG95_9MICO</name>
<evidence type="ECO:0000313" key="2">
    <source>
        <dbReference type="EMBL" id="POH66322.1"/>
    </source>
</evidence>
<protein>
    <submittedName>
        <fullName evidence="2">Uncharacterized protein</fullName>
    </submittedName>
</protein>
<comment type="caution">
    <text evidence="2">The sequence shown here is derived from an EMBL/GenBank/DDBJ whole genome shotgun (WGS) entry which is preliminary data.</text>
</comment>
<feature type="transmembrane region" description="Helical" evidence="1">
    <location>
        <begin position="12"/>
        <end position="32"/>
    </location>
</feature>
<keyword evidence="1" id="KW-0472">Membrane</keyword>
<dbReference type="RefSeq" id="WP_103430785.1">
    <property type="nucleotide sequence ID" value="NZ_PPXF01000037.1"/>
</dbReference>
<gene>
    <name evidence="2" type="ORF">C3B59_07760</name>
</gene>
<dbReference type="Proteomes" id="UP000237104">
    <property type="component" value="Unassembled WGS sequence"/>
</dbReference>
<sequence>MGKWSGDTWLGWALVLFCLSLASTFIAGVAGFNFDPDDYPSSYYAARVPGLVGVMVVSLMIPALAAAASVLSARAMPRETRRTTTATVILVLALSSVWLCLVLGIDSVQQAVKFSEHAPM</sequence>
<evidence type="ECO:0000256" key="1">
    <source>
        <dbReference type="SAM" id="Phobius"/>
    </source>
</evidence>
<dbReference type="AlphaFoldDB" id="A0A2S3ZG95"/>
<dbReference type="EMBL" id="PPXF01000037">
    <property type="protein sequence ID" value="POH66322.1"/>
    <property type="molecule type" value="Genomic_DNA"/>
</dbReference>
<accession>A0A2S3ZG95</accession>
<proteinExistence type="predicted"/>
<feature type="transmembrane region" description="Helical" evidence="1">
    <location>
        <begin position="85"/>
        <end position="105"/>
    </location>
</feature>
<dbReference type="OrthoDB" id="4955035at2"/>
<organism evidence="2 3">
    <name type="scientific">Cryobacterium zongtaii</name>
    <dbReference type="NCBI Taxonomy" id="1259217"/>
    <lineage>
        <taxon>Bacteria</taxon>
        <taxon>Bacillati</taxon>
        <taxon>Actinomycetota</taxon>
        <taxon>Actinomycetes</taxon>
        <taxon>Micrococcales</taxon>
        <taxon>Microbacteriaceae</taxon>
        <taxon>Cryobacterium</taxon>
    </lineage>
</organism>
<reference evidence="2 3" key="1">
    <citation type="submission" date="2018-01" db="EMBL/GenBank/DDBJ databases">
        <title>Cryobacterium sp. nov., from glaciers in China.</title>
        <authorList>
            <person name="Liu Q."/>
            <person name="Xin Y.-H."/>
        </authorList>
    </citation>
    <scope>NUCLEOTIDE SEQUENCE [LARGE SCALE GENOMIC DNA]</scope>
    <source>
        <strain evidence="2 3">TMB1-8</strain>
    </source>
</reference>
<feature type="transmembrane region" description="Helical" evidence="1">
    <location>
        <begin position="52"/>
        <end position="73"/>
    </location>
</feature>